<dbReference type="PANTHER" id="PTHR38048:SF1">
    <property type="entry name" value="HEMERYTHRIN-LIKE DOMAIN-CONTAINING PROTEIN"/>
    <property type="match status" value="1"/>
</dbReference>
<proteinExistence type="predicted"/>
<dbReference type="AlphaFoldDB" id="A0AAN6UT35"/>
<dbReference type="Proteomes" id="UP001304895">
    <property type="component" value="Unassembled WGS sequence"/>
</dbReference>
<gene>
    <name evidence="3" type="ORF">BT67DRAFT_446322</name>
</gene>
<protein>
    <recommendedName>
        <fullName evidence="2">Hemerythrin-like domain-containing protein</fullName>
    </recommendedName>
</protein>
<dbReference type="Gene3D" id="1.20.120.520">
    <property type="entry name" value="nmb1532 protein domain like"/>
    <property type="match status" value="1"/>
</dbReference>
<keyword evidence="4" id="KW-1185">Reference proteome</keyword>
<evidence type="ECO:0000313" key="4">
    <source>
        <dbReference type="Proteomes" id="UP001304895"/>
    </source>
</evidence>
<feature type="compositionally biased region" description="Low complexity" evidence="1">
    <location>
        <begin position="1"/>
        <end position="22"/>
    </location>
</feature>
<feature type="region of interest" description="Disordered" evidence="1">
    <location>
        <begin position="1"/>
        <end position="54"/>
    </location>
</feature>
<reference evidence="3" key="1">
    <citation type="journal article" date="2023" name="Mol. Phylogenet. Evol.">
        <title>Genome-scale phylogeny and comparative genomics of the fungal order Sordariales.</title>
        <authorList>
            <person name="Hensen N."/>
            <person name="Bonometti L."/>
            <person name="Westerberg I."/>
            <person name="Brannstrom I.O."/>
            <person name="Guillou S."/>
            <person name="Cros-Aarteil S."/>
            <person name="Calhoun S."/>
            <person name="Haridas S."/>
            <person name="Kuo A."/>
            <person name="Mondo S."/>
            <person name="Pangilinan J."/>
            <person name="Riley R."/>
            <person name="LaButti K."/>
            <person name="Andreopoulos B."/>
            <person name="Lipzen A."/>
            <person name="Chen C."/>
            <person name="Yan M."/>
            <person name="Daum C."/>
            <person name="Ng V."/>
            <person name="Clum A."/>
            <person name="Steindorff A."/>
            <person name="Ohm R.A."/>
            <person name="Martin F."/>
            <person name="Silar P."/>
            <person name="Natvig D.O."/>
            <person name="Lalanne C."/>
            <person name="Gautier V."/>
            <person name="Ament-Velasquez S.L."/>
            <person name="Kruys A."/>
            <person name="Hutchinson M.I."/>
            <person name="Powell A.J."/>
            <person name="Barry K."/>
            <person name="Miller A.N."/>
            <person name="Grigoriev I.V."/>
            <person name="Debuchy R."/>
            <person name="Gladieux P."/>
            <person name="Hiltunen Thoren M."/>
            <person name="Johannesson H."/>
        </authorList>
    </citation>
    <scope>NUCLEOTIDE SEQUENCE</scope>
    <source>
        <strain evidence="3">CBS 123565</strain>
    </source>
</reference>
<evidence type="ECO:0000256" key="1">
    <source>
        <dbReference type="SAM" id="MobiDB-lite"/>
    </source>
</evidence>
<accession>A0AAN6UT35</accession>
<reference evidence="3" key="2">
    <citation type="submission" date="2023-05" db="EMBL/GenBank/DDBJ databases">
        <authorList>
            <consortium name="Lawrence Berkeley National Laboratory"/>
            <person name="Steindorff A."/>
            <person name="Hensen N."/>
            <person name="Bonometti L."/>
            <person name="Westerberg I."/>
            <person name="Brannstrom I.O."/>
            <person name="Guillou S."/>
            <person name="Cros-Aarteil S."/>
            <person name="Calhoun S."/>
            <person name="Haridas S."/>
            <person name="Kuo A."/>
            <person name="Mondo S."/>
            <person name="Pangilinan J."/>
            <person name="Riley R."/>
            <person name="Labutti K."/>
            <person name="Andreopoulos B."/>
            <person name="Lipzen A."/>
            <person name="Chen C."/>
            <person name="Yanf M."/>
            <person name="Daum C."/>
            <person name="Ng V."/>
            <person name="Clum A."/>
            <person name="Ohm R."/>
            <person name="Martin F."/>
            <person name="Silar P."/>
            <person name="Natvig D."/>
            <person name="Lalanne C."/>
            <person name="Gautier V."/>
            <person name="Ament-Velasquez S.L."/>
            <person name="Kruys A."/>
            <person name="Hutchinson M.I."/>
            <person name="Powell A.J."/>
            <person name="Barry K."/>
            <person name="Miller A.N."/>
            <person name="Grigoriev I.V."/>
            <person name="Debuchy R."/>
            <person name="Gladieux P."/>
            <person name="Thoren M.H."/>
            <person name="Johannesson H."/>
        </authorList>
    </citation>
    <scope>NUCLEOTIDE SEQUENCE</scope>
    <source>
        <strain evidence="3">CBS 123565</strain>
    </source>
</reference>
<feature type="domain" description="Hemerythrin-like" evidence="2">
    <location>
        <begin position="65"/>
        <end position="215"/>
    </location>
</feature>
<name>A0AAN6UT35_9PEZI</name>
<sequence>MAASTDTAPSPTTEAAPACTPAPEEDNPKTGVPPTPKTETAAPPEEAPTLPPLPPHEYRIYNRLADQMDYFHDHFRQTWTVLYSACTSNRRPRHLSLKQFLDEGLRLTRYLETHHTIEETHLYPLLARKMPEFRSSGPGAGPTAASNAKSARKGGGGCELLRQHQAIHEGMDEFEGYLTQCKAGQCEFELGVLKEKMDSWGEVLFKHLDQEVRELGAEKMRKYWTLAEMRAMPM</sequence>
<evidence type="ECO:0000313" key="3">
    <source>
        <dbReference type="EMBL" id="KAK4138150.1"/>
    </source>
</evidence>
<organism evidence="3 4">
    <name type="scientific">Trichocladium antarcticum</name>
    <dbReference type="NCBI Taxonomy" id="1450529"/>
    <lineage>
        <taxon>Eukaryota</taxon>
        <taxon>Fungi</taxon>
        <taxon>Dikarya</taxon>
        <taxon>Ascomycota</taxon>
        <taxon>Pezizomycotina</taxon>
        <taxon>Sordariomycetes</taxon>
        <taxon>Sordariomycetidae</taxon>
        <taxon>Sordariales</taxon>
        <taxon>Chaetomiaceae</taxon>
        <taxon>Trichocladium</taxon>
    </lineage>
</organism>
<dbReference type="EMBL" id="MU853401">
    <property type="protein sequence ID" value="KAK4138150.1"/>
    <property type="molecule type" value="Genomic_DNA"/>
</dbReference>
<evidence type="ECO:0000259" key="2">
    <source>
        <dbReference type="Pfam" id="PF01814"/>
    </source>
</evidence>
<feature type="compositionally biased region" description="Pro residues" evidence="1">
    <location>
        <begin position="45"/>
        <end position="54"/>
    </location>
</feature>
<dbReference type="Pfam" id="PF01814">
    <property type="entry name" value="Hemerythrin"/>
    <property type="match status" value="1"/>
</dbReference>
<comment type="caution">
    <text evidence="3">The sequence shown here is derived from an EMBL/GenBank/DDBJ whole genome shotgun (WGS) entry which is preliminary data.</text>
</comment>
<dbReference type="PANTHER" id="PTHR38048">
    <property type="entry name" value="EXPRESSED PROTEIN"/>
    <property type="match status" value="1"/>
</dbReference>
<dbReference type="InterPro" id="IPR012312">
    <property type="entry name" value="Hemerythrin-like"/>
</dbReference>
<dbReference type="InterPro" id="IPR053206">
    <property type="entry name" value="Dimeric_xanthone_biosynth"/>
</dbReference>
<feature type="region of interest" description="Disordered" evidence="1">
    <location>
        <begin position="134"/>
        <end position="154"/>
    </location>
</feature>
<dbReference type="CDD" id="cd12108">
    <property type="entry name" value="Hr-like"/>
    <property type="match status" value="1"/>
</dbReference>